<evidence type="ECO:0000259" key="1">
    <source>
        <dbReference type="Pfam" id="PF08401"/>
    </source>
</evidence>
<accession>A0ABM8EEX7</accession>
<dbReference type="EMBL" id="AP027145">
    <property type="protein sequence ID" value="BDV36603.1"/>
    <property type="molecule type" value="Genomic_DNA"/>
</dbReference>
<keyword evidence="2" id="KW-0614">Plasmid</keyword>
<gene>
    <name evidence="2" type="ORF">SS37A_41330</name>
</gene>
<proteinExistence type="predicted"/>
<dbReference type="InterPro" id="IPR013610">
    <property type="entry name" value="ArdC_N"/>
</dbReference>
<reference evidence="2 3" key="1">
    <citation type="journal article" date="2023" name="Int. J. Syst. Evol. Microbiol.">
        <title>Methylocystis iwaonis sp. nov., a type II methane-oxidizing bacterium from surface soil of a rice paddy field in Japan, and emended description of the genus Methylocystis (ex Whittenbury et al. 1970) Bowman et al. 1993.</title>
        <authorList>
            <person name="Kaise H."/>
            <person name="Sawadogo J.B."/>
            <person name="Alam M.S."/>
            <person name="Ueno C."/>
            <person name="Dianou D."/>
            <person name="Shinjo R."/>
            <person name="Asakawa S."/>
        </authorList>
    </citation>
    <scope>NUCLEOTIDE SEQUENCE [LARGE SCALE GENOMIC DNA]</scope>
    <source>
        <strain evidence="2 3">SS37A-Re</strain>
    </source>
</reference>
<sequence length="83" mass="9201">MKPERFDIHQHITNQIIAAIESGAGEFRLPWHRSAGNIMRPVNIASKSRYRGVNILTLWTAADAGGYMSGAWGTYKQWAEAGA</sequence>
<dbReference type="RefSeq" id="WP_281932725.1">
    <property type="nucleotide sequence ID" value="NZ_AP027145.1"/>
</dbReference>
<organism evidence="2 3">
    <name type="scientific">Methylocystis iwaonis</name>
    <dbReference type="NCBI Taxonomy" id="2885079"/>
    <lineage>
        <taxon>Bacteria</taxon>
        <taxon>Pseudomonadati</taxon>
        <taxon>Pseudomonadota</taxon>
        <taxon>Alphaproteobacteria</taxon>
        <taxon>Hyphomicrobiales</taxon>
        <taxon>Methylocystaceae</taxon>
        <taxon>Methylocystis</taxon>
    </lineage>
</organism>
<protein>
    <recommendedName>
        <fullName evidence="1">N-terminal domain-containing protein</fullName>
    </recommendedName>
</protein>
<dbReference type="Pfam" id="PF08401">
    <property type="entry name" value="ArdcN"/>
    <property type="match status" value="1"/>
</dbReference>
<dbReference type="Proteomes" id="UP001317629">
    <property type="component" value="Plasmid pSS37A-Re-3"/>
</dbReference>
<name>A0ABM8EEX7_9HYPH</name>
<keyword evidence="3" id="KW-1185">Reference proteome</keyword>
<evidence type="ECO:0000313" key="3">
    <source>
        <dbReference type="Proteomes" id="UP001317629"/>
    </source>
</evidence>
<geneLocation type="plasmid" evidence="2 3">
    <name>pSS37A-Re-3</name>
</geneLocation>
<feature type="domain" description="N-terminal" evidence="1">
    <location>
        <begin position="7"/>
        <end position="83"/>
    </location>
</feature>
<evidence type="ECO:0000313" key="2">
    <source>
        <dbReference type="EMBL" id="BDV36603.1"/>
    </source>
</evidence>